<keyword evidence="3" id="KW-1185">Reference proteome</keyword>
<sequence>MKIGVGAIFVGSIESFCFGGKWSNWSNCEIEDGSQCGAGVRKRSKFCGFGSNSEEEAVACEKGMHAWSEWSNCCSEADRQKNIRLRNRGSNCGVEVIEYDEQICTWIPFNPSRTRHPCDDFRNGRRESGRPGGQFVNNDFESNRISDRNYDNDENDRPWYASRYGFQIKDLLDNIFGDSNSIEKNEDTASEENQSEVLAEILEQ</sequence>
<organism evidence="2">
    <name type="scientific">Oikopleura dioica</name>
    <name type="common">Tunicate</name>
    <dbReference type="NCBI Taxonomy" id="34765"/>
    <lineage>
        <taxon>Eukaryota</taxon>
        <taxon>Metazoa</taxon>
        <taxon>Chordata</taxon>
        <taxon>Tunicata</taxon>
        <taxon>Appendicularia</taxon>
        <taxon>Copelata</taxon>
        <taxon>Oikopleuridae</taxon>
        <taxon>Oikopleura</taxon>
    </lineage>
</organism>
<gene>
    <name evidence="2" type="ORF">GSOID_T00000304001</name>
</gene>
<feature type="region of interest" description="Disordered" evidence="1">
    <location>
        <begin position="118"/>
        <end position="152"/>
    </location>
</feature>
<feature type="compositionally biased region" description="Basic and acidic residues" evidence="1">
    <location>
        <begin position="118"/>
        <end position="129"/>
    </location>
</feature>
<name>E4WRD2_OIKDI</name>
<dbReference type="InParanoid" id="E4WRD2"/>
<feature type="region of interest" description="Disordered" evidence="1">
    <location>
        <begin position="181"/>
        <end position="204"/>
    </location>
</feature>
<dbReference type="AlphaFoldDB" id="E4WRD2"/>
<proteinExistence type="predicted"/>
<evidence type="ECO:0000313" key="2">
    <source>
        <dbReference type="EMBL" id="CBY20313.1"/>
    </source>
</evidence>
<accession>E4WRD2</accession>
<dbReference type="OrthoDB" id="5973910at2759"/>
<protein>
    <submittedName>
        <fullName evidence="2">Uncharacterized protein</fullName>
    </submittedName>
</protein>
<evidence type="ECO:0000313" key="3">
    <source>
        <dbReference type="Proteomes" id="UP000001307"/>
    </source>
</evidence>
<dbReference type="EMBL" id="FN653015">
    <property type="protein sequence ID" value="CBY20313.1"/>
    <property type="molecule type" value="Genomic_DNA"/>
</dbReference>
<dbReference type="Proteomes" id="UP000001307">
    <property type="component" value="Unassembled WGS sequence"/>
</dbReference>
<reference evidence="2" key="1">
    <citation type="journal article" date="2010" name="Science">
        <title>Plasticity of animal genome architecture unmasked by rapid evolution of a pelagic tunicate.</title>
        <authorList>
            <person name="Denoeud F."/>
            <person name="Henriet S."/>
            <person name="Mungpakdee S."/>
            <person name="Aury J.M."/>
            <person name="Da Silva C."/>
            <person name="Brinkmann H."/>
            <person name="Mikhaleva J."/>
            <person name="Olsen L.C."/>
            <person name="Jubin C."/>
            <person name="Canestro C."/>
            <person name="Bouquet J.M."/>
            <person name="Danks G."/>
            <person name="Poulain J."/>
            <person name="Campsteijn C."/>
            <person name="Adamski M."/>
            <person name="Cross I."/>
            <person name="Yadetie F."/>
            <person name="Muffato M."/>
            <person name="Louis A."/>
            <person name="Butcher S."/>
            <person name="Tsagkogeorga G."/>
            <person name="Konrad A."/>
            <person name="Singh S."/>
            <person name="Jensen M.F."/>
            <person name="Cong E.H."/>
            <person name="Eikeseth-Otteraa H."/>
            <person name="Noel B."/>
            <person name="Anthouard V."/>
            <person name="Porcel B.M."/>
            <person name="Kachouri-Lafond R."/>
            <person name="Nishino A."/>
            <person name="Ugolini M."/>
            <person name="Chourrout P."/>
            <person name="Nishida H."/>
            <person name="Aasland R."/>
            <person name="Huzurbazar S."/>
            <person name="Westhof E."/>
            <person name="Delsuc F."/>
            <person name="Lehrach H."/>
            <person name="Reinhardt R."/>
            <person name="Weissenbach J."/>
            <person name="Roy S.W."/>
            <person name="Artiguenave F."/>
            <person name="Postlethwait J.H."/>
            <person name="Manak J.R."/>
            <person name="Thompson E.M."/>
            <person name="Jaillon O."/>
            <person name="Du Pasquier L."/>
            <person name="Boudinot P."/>
            <person name="Liberles D.A."/>
            <person name="Volff J.N."/>
            <person name="Philippe H."/>
            <person name="Lenhard B."/>
            <person name="Roest Crollius H."/>
            <person name="Wincker P."/>
            <person name="Chourrout D."/>
        </authorList>
    </citation>
    <scope>NUCLEOTIDE SEQUENCE [LARGE SCALE GENOMIC DNA]</scope>
</reference>
<feature type="compositionally biased region" description="Basic and acidic residues" evidence="1">
    <location>
        <begin position="141"/>
        <end position="152"/>
    </location>
</feature>
<evidence type="ECO:0000256" key="1">
    <source>
        <dbReference type="SAM" id="MobiDB-lite"/>
    </source>
</evidence>